<gene>
    <name evidence="2" type="ORF">PPENT_87.1.T0400067</name>
</gene>
<accession>A0A8S1UHF7</accession>
<organism evidence="2 3">
    <name type="scientific">Paramecium pentaurelia</name>
    <dbReference type="NCBI Taxonomy" id="43138"/>
    <lineage>
        <taxon>Eukaryota</taxon>
        <taxon>Sar</taxon>
        <taxon>Alveolata</taxon>
        <taxon>Ciliophora</taxon>
        <taxon>Intramacronucleata</taxon>
        <taxon>Oligohymenophorea</taxon>
        <taxon>Peniculida</taxon>
        <taxon>Parameciidae</taxon>
        <taxon>Paramecium</taxon>
    </lineage>
</organism>
<feature type="region of interest" description="Disordered" evidence="1">
    <location>
        <begin position="53"/>
        <end position="73"/>
    </location>
</feature>
<evidence type="ECO:0000313" key="3">
    <source>
        <dbReference type="Proteomes" id="UP000689195"/>
    </source>
</evidence>
<evidence type="ECO:0000256" key="1">
    <source>
        <dbReference type="SAM" id="MobiDB-lite"/>
    </source>
</evidence>
<protein>
    <submittedName>
        <fullName evidence="2">Uncharacterized protein</fullName>
    </submittedName>
</protein>
<sequence length="151" mass="17753">MTNIIEESMIINHLTSPQKQNNPNQSPLHLTPILPNSYNHQRFEFQIPLQQSISKTPNNNTKPQNYFADNTRSGSKSLYQNNIPQNIQYINNSNNKQNQIKYEYLSSRAKSFSDQNSKRNQSKKYLDLELIDKQYENSQEILKKTNTMRKT</sequence>
<dbReference type="EMBL" id="CAJJDO010000040">
    <property type="protein sequence ID" value="CAD8163794.1"/>
    <property type="molecule type" value="Genomic_DNA"/>
</dbReference>
<proteinExistence type="predicted"/>
<dbReference type="Proteomes" id="UP000689195">
    <property type="component" value="Unassembled WGS sequence"/>
</dbReference>
<keyword evidence="3" id="KW-1185">Reference proteome</keyword>
<name>A0A8S1UHF7_9CILI</name>
<dbReference type="AlphaFoldDB" id="A0A8S1UHF7"/>
<reference evidence="2" key="1">
    <citation type="submission" date="2021-01" db="EMBL/GenBank/DDBJ databases">
        <authorList>
            <consortium name="Genoscope - CEA"/>
            <person name="William W."/>
        </authorList>
    </citation>
    <scope>NUCLEOTIDE SEQUENCE</scope>
</reference>
<evidence type="ECO:0000313" key="2">
    <source>
        <dbReference type="EMBL" id="CAD8163794.1"/>
    </source>
</evidence>
<comment type="caution">
    <text evidence="2">The sequence shown here is derived from an EMBL/GenBank/DDBJ whole genome shotgun (WGS) entry which is preliminary data.</text>
</comment>